<protein>
    <submittedName>
        <fullName evidence="1">Uncharacterized protein</fullName>
    </submittedName>
</protein>
<name>A0A4C1WJI9_EUMVA</name>
<dbReference type="Proteomes" id="UP000299102">
    <property type="component" value="Unassembled WGS sequence"/>
</dbReference>
<dbReference type="EMBL" id="BGZK01000572">
    <property type="protein sequence ID" value="GBP51010.1"/>
    <property type="molecule type" value="Genomic_DNA"/>
</dbReference>
<dbReference type="AlphaFoldDB" id="A0A4C1WJI9"/>
<reference evidence="1 2" key="1">
    <citation type="journal article" date="2019" name="Commun. Biol.">
        <title>The bagworm genome reveals a unique fibroin gene that provides high tensile strength.</title>
        <authorList>
            <person name="Kono N."/>
            <person name="Nakamura H."/>
            <person name="Ohtoshi R."/>
            <person name="Tomita M."/>
            <person name="Numata K."/>
            <person name="Arakawa K."/>
        </authorList>
    </citation>
    <scope>NUCLEOTIDE SEQUENCE [LARGE SCALE GENOMIC DNA]</scope>
</reference>
<evidence type="ECO:0000313" key="1">
    <source>
        <dbReference type="EMBL" id="GBP51010.1"/>
    </source>
</evidence>
<evidence type="ECO:0000313" key="2">
    <source>
        <dbReference type="Proteomes" id="UP000299102"/>
    </source>
</evidence>
<keyword evidence="2" id="KW-1185">Reference proteome</keyword>
<organism evidence="1 2">
    <name type="scientific">Eumeta variegata</name>
    <name type="common">Bagworm moth</name>
    <name type="synonym">Eumeta japonica</name>
    <dbReference type="NCBI Taxonomy" id="151549"/>
    <lineage>
        <taxon>Eukaryota</taxon>
        <taxon>Metazoa</taxon>
        <taxon>Ecdysozoa</taxon>
        <taxon>Arthropoda</taxon>
        <taxon>Hexapoda</taxon>
        <taxon>Insecta</taxon>
        <taxon>Pterygota</taxon>
        <taxon>Neoptera</taxon>
        <taxon>Endopterygota</taxon>
        <taxon>Lepidoptera</taxon>
        <taxon>Glossata</taxon>
        <taxon>Ditrysia</taxon>
        <taxon>Tineoidea</taxon>
        <taxon>Psychidae</taxon>
        <taxon>Oiketicinae</taxon>
        <taxon>Eumeta</taxon>
    </lineage>
</organism>
<sequence>MLLSQGYRLTSHLVSLAKSDRAARFITRSRRGTSRRSWISFFTPVATTRTKMKIPVVISDVESNVRSHRRPGVNRPASRAPAAAVGNWWRANSAAIVVLIQLYRPG</sequence>
<comment type="caution">
    <text evidence="1">The sequence shown here is derived from an EMBL/GenBank/DDBJ whole genome shotgun (WGS) entry which is preliminary data.</text>
</comment>
<proteinExistence type="predicted"/>
<gene>
    <name evidence="1" type="ORF">EVAR_37167_1</name>
</gene>
<accession>A0A4C1WJI9</accession>